<evidence type="ECO:0000256" key="1">
    <source>
        <dbReference type="ARBA" id="ARBA00008779"/>
    </source>
</evidence>
<dbReference type="PROSITE" id="PS00149">
    <property type="entry name" value="SULFATASE_2"/>
    <property type="match status" value="1"/>
</dbReference>
<dbReference type="GO" id="GO:0015024">
    <property type="term" value="F:glucuronate-2-sulfatase activity"/>
    <property type="evidence" value="ECO:0007669"/>
    <property type="project" value="TreeGrafter"/>
</dbReference>
<feature type="domain" description="Sulfatase N-terminal" evidence="4">
    <location>
        <begin position="4"/>
        <end position="346"/>
    </location>
</feature>
<evidence type="ECO:0000256" key="3">
    <source>
        <dbReference type="SAM" id="MobiDB-lite"/>
    </source>
</evidence>
<dbReference type="Proteomes" id="UP000037660">
    <property type="component" value="Unassembled WGS sequence"/>
</dbReference>
<comment type="similarity">
    <text evidence="1">Belongs to the sulfatase family.</text>
</comment>
<evidence type="ECO:0000259" key="4">
    <source>
        <dbReference type="Pfam" id="PF00884"/>
    </source>
</evidence>
<dbReference type="PANTHER" id="PTHR46615">
    <property type="entry name" value="ARYLSULFATASE K"/>
    <property type="match status" value="1"/>
</dbReference>
<feature type="region of interest" description="Disordered" evidence="3">
    <location>
        <begin position="488"/>
        <end position="528"/>
    </location>
</feature>
<dbReference type="PANTHER" id="PTHR46615:SF1">
    <property type="entry name" value="ARYLSULFATASE K"/>
    <property type="match status" value="1"/>
</dbReference>
<dbReference type="InterPro" id="IPR024607">
    <property type="entry name" value="Sulfatase_CS"/>
</dbReference>
<dbReference type="Pfam" id="PF00884">
    <property type="entry name" value="Sulfatase"/>
    <property type="match status" value="1"/>
</dbReference>
<dbReference type="GO" id="GO:0004065">
    <property type="term" value="F:arylsulfatase activity"/>
    <property type="evidence" value="ECO:0007669"/>
    <property type="project" value="TreeGrafter"/>
</dbReference>
<sequence length="528" mass="59456">MRRPNILVFMADQMSALALREYGNATTLAPNLSRLAARGVLFRNAYTNYPICAPSRYTMLTGRLPHLIDAFDNAAELPASVPTVMHYLRRLGYRTTLSGKMHFVGPDQLHGYQERLTTDIYPADFAWVPDWRAGPRNAPTGINMRAVVEAGWCERSMQIDYDEEVAFHARQKLWDLARQAKDQPFFLTVSLTHPHTPFTASKAHWDRYDHARIDLPRVGPIPVEQLDVHSRWLYYSHGRDRMEVTEAHTRNARHAYYAMCSYIDDKLGETMEVLERSGLLDDTIVVFTADHGDMMGERGMWFKQTFFENSTRVPLIMAGPGLGRGREVEANVSLVDLLPTLLSVADDGRVELSTPVEGADLTRLAAGDGRGWNGRVHSEYYDMGVCAPCRMVREGDHKYIYTHGHPALLFDLASDPAECRNLAGDPALADVERRLHAAVLDGWQPEAMTERILHSQAARQLIWGVSRADAARDNWSIEARNGDKRRWVRGGGDQEGTNAVKGRMRFPYVPPTPQADPKPIPDVPGLAR</sequence>
<dbReference type="EC" id="3.1.6.6" evidence="5"/>
<comment type="caution">
    <text evidence="5">The sequence shown here is derived from an EMBL/GenBank/DDBJ whole genome shotgun (WGS) entry which is preliminary data.</text>
</comment>
<evidence type="ECO:0000256" key="2">
    <source>
        <dbReference type="ARBA" id="ARBA00022801"/>
    </source>
</evidence>
<protein>
    <submittedName>
        <fullName evidence="5">Choline-sulfatase</fullName>
        <ecNumber evidence="5">3.1.6.6</ecNumber>
    </submittedName>
</protein>
<keyword evidence="6" id="KW-1185">Reference proteome</keyword>
<evidence type="ECO:0000313" key="5">
    <source>
        <dbReference type="EMBL" id="GAP33658.1"/>
    </source>
</evidence>
<organism evidence="5 6">
    <name type="scientific">Piscinibacter sakaiensis</name>
    <name type="common">Ideonella sakaiensis</name>
    <dbReference type="NCBI Taxonomy" id="1547922"/>
    <lineage>
        <taxon>Bacteria</taxon>
        <taxon>Pseudomonadati</taxon>
        <taxon>Pseudomonadota</taxon>
        <taxon>Betaproteobacteria</taxon>
        <taxon>Burkholderiales</taxon>
        <taxon>Sphaerotilaceae</taxon>
        <taxon>Piscinibacter</taxon>
    </lineage>
</organism>
<dbReference type="PROSITE" id="PS00523">
    <property type="entry name" value="SULFATASE_1"/>
    <property type="match status" value="1"/>
</dbReference>
<dbReference type="InterPro" id="IPR000917">
    <property type="entry name" value="Sulfatase_N"/>
</dbReference>
<evidence type="ECO:0000313" key="6">
    <source>
        <dbReference type="Proteomes" id="UP000037660"/>
    </source>
</evidence>
<accession>A0A0K8NTI8</accession>
<dbReference type="RefSeq" id="WP_054017823.1">
    <property type="nucleotide sequence ID" value="NZ_BBYR01000001.1"/>
</dbReference>
<dbReference type="AlphaFoldDB" id="A0A0K8NTI8"/>
<dbReference type="InterPro" id="IPR017785">
    <property type="entry name" value="Choline-sulfatase"/>
</dbReference>
<name>A0A0K8NTI8_PISS1</name>
<gene>
    <name evidence="5" type="ORF">ISF6_0104</name>
</gene>
<reference evidence="5 6" key="2">
    <citation type="journal article" date="2016" name="Science">
        <title>A bacterium that degrades and assimilates poly(ethylene terephthalate).</title>
        <authorList>
            <person name="Yoshida S."/>
            <person name="Hiraga K."/>
            <person name="Takehana T."/>
            <person name="Taniguchi I."/>
            <person name="Yamaji H."/>
            <person name="Maeda Y."/>
            <person name="Toyohara K."/>
            <person name="Miyamoto K."/>
            <person name="Kimura Y."/>
            <person name="Oda K."/>
        </authorList>
    </citation>
    <scope>NUCLEOTIDE SEQUENCE [LARGE SCALE GENOMIC DNA]</scope>
    <source>
        <strain evidence="6">NBRC 110686 / TISTR 2288 / 201-F6</strain>
    </source>
</reference>
<proteinExistence type="inferred from homology"/>
<dbReference type="EMBL" id="BBYR01000001">
    <property type="protein sequence ID" value="GAP33658.1"/>
    <property type="molecule type" value="Genomic_DNA"/>
</dbReference>
<reference evidence="6" key="1">
    <citation type="submission" date="2015-07" db="EMBL/GenBank/DDBJ databases">
        <title>Discovery of a poly(ethylene terephthalate assimilation.</title>
        <authorList>
            <person name="Yoshida S."/>
            <person name="Hiraga K."/>
            <person name="Takehana T."/>
            <person name="Taniguchi I."/>
            <person name="Yamaji H."/>
            <person name="Maeda Y."/>
            <person name="Toyohara K."/>
            <person name="Miyamoto K."/>
            <person name="Kimura Y."/>
            <person name="Oda K."/>
        </authorList>
    </citation>
    <scope>NUCLEOTIDE SEQUENCE [LARGE SCALE GENOMIC DNA]</scope>
    <source>
        <strain evidence="6">NBRC 110686 / TISTR 2288 / 201-F6</strain>
    </source>
</reference>
<dbReference type="SUPFAM" id="SSF53649">
    <property type="entry name" value="Alkaline phosphatase-like"/>
    <property type="match status" value="1"/>
</dbReference>
<dbReference type="STRING" id="1547922.ISF6_0104"/>
<dbReference type="InterPro" id="IPR051849">
    <property type="entry name" value="GAG-degrading_sulfatase"/>
</dbReference>
<dbReference type="InterPro" id="IPR017850">
    <property type="entry name" value="Alkaline_phosphatase_core_sf"/>
</dbReference>
<dbReference type="OrthoDB" id="9766107at2"/>
<dbReference type="GO" id="GO:0047753">
    <property type="term" value="F:choline-sulfatase activity"/>
    <property type="evidence" value="ECO:0007669"/>
    <property type="project" value="UniProtKB-EC"/>
</dbReference>
<dbReference type="CDD" id="cd16032">
    <property type="entry name" value="choline-sulfatase"/>
    <property type="match status" value="1"/>
</dbReference>
<feature type="compositionally biased region" description="Pro residues" evidence="3">
    <location>
        <begin position="508"/>
        <end position="522"/>
    </location>
</feature>
<dbReference type="NCBIfam" id="TIGR03417">
    <property type="entry name" value="chol_sulfatase"/>
    <property type="match status" value="1"/>
</dbReference>
<keyword evidence="2 5" id="KW-0378">Hydrolase</keyword>
<dbReference type="Gene3D" id="3.40.720.10">
    <property type="entry name" value="Alkaline Phosphatase, subunit A"/>
    <property type="match status" value="1"/>
</dbReference>